<protein>
    <submittedName>
        <fullName evidence="2">Uncharacterized protein</fullName>
    </submittedName>
</protein>
<feature type="region of interest" description="Disordered" evidence="1">
    <location>
        <begin position="19"/>
        <end position="40"/>
    </location>
</feature>
<feature type="region of interest" description="Disordered" evidence="1">
    <location>
        <begin position="52"/>
        <end position="89"/>
    </location>
</feature>
<dbReference type="RefSeq" id="XP_038749192.1">
    <property type="nucleotide sequence ID" value="XM_038885261.1"/>
</dbReference>
<accession>A0A9P6ID99</accession>
<evidence type="ECO:0000313" key="3">
    <source>
        <dbReference type="Proteomes" id="UP000781932"/>
    </source>
</evidence>
<evidence type="ECO:0000256" key="1">
    <source>
        <dbReference type="SAM" id="MobiDB-lite"/>
    </source>
</evidence>
<reference evidence="2" key="1">
    <citation type="submission" date="2020-03" db="EMBL/GenBank/DDBJ databases">
        <authorList>
            <person name="He L."/>
        </authorList>
    </citation>
    <scope>NUCLEOTIDE SEQUENCE</scope>
    <source>
        <strain evidence="2">CkLH20</strain>
    </source>
</reference>
<dbReference type="OrthoDB" id="5428259at2759"/>
<organism evidence="2 3">
    <name type="scientific">Colletotrichum karsti</name>
    <dbReference type="NCBI Taxonomy" id="1095194"/>
    <lineage>
        <taxon>Eukaryota</taxon>
        <taxon>Fungi</taxon>
        <taxon>Dikarya</taxon>
        <taxon>Ascomycota</taxon>
        <taxon>Pezizomycotina</taxon>
        <taxon>Sordariomycetes</taxon>
        <taxon>Hypocreomycetidae</taxon>
        <taxon>Glomerellales</taxon>
        <taxon>Glomerellaceae</taxon>
        <taxon>Colletotrichum</taxon>
        <taxon>Colletotrichum boninense species complex</taxon>
    </lineage>
</organism>
<reference evidence="2" key="2">
    <citation type="submission" date="2020-11" db="EMBL/GenBank/DDBJ databases">
        <title>Whole genome sequencing of Colletotrichum sp.</title>
        <authorList>
            <person name="Li H."/>
        </authorList>
    </citation>
    <scope>NUCLEOTIDE SEQUENCE</scope>
    <source>
        <strain evidence="2">CkLH20</strain>
    </source>
</reference>
<proteinExistence type="predicted"/>
<dbReference type="AlphaFoldDB" id="A0A9P6ID99"/>
<keyword evidence="3" id="KW-1185">Reference proteome</keyword>
<sequence>MAPRRRAALAAQANMAAFAAQDTEADIESPVPAPKTLKSAKIPKAANAKVLKPLKKIKPANAKADSKGPAYKPAQRKQSEPKNPDGNPIPLLCCVCPSTPRFSDVSHLLTHLSSKGHLHILNTTRLTSLADFSALQTITDFDKWYDANGLHQLLAERLKAAKDGKERGKRAGQPLVQPLKKKKTLASVKTEIDGDAPWTPSKAKKNGSFAHQQDITFYGDHGETSVMSPTESIPDNTEYISEAMRLKGIVWPGMSLFDAATPEQRKKRNQRKDASVIQQMKLDSQAVTSVELVANLTLEVERTRDVYDAPSVEGTPPAKKPRGRQRRNNVAREEDLGSPVKPEPESDDELPKQTTRARRGRAKKELKVQVAAPEPSPSPEPVYEYQSERFEVASNEGASYHGSETAPSADTSLVADMTADVGGDADSEDEAEVDSFDAEMNTSEFAEQMNNFTRSFTIPESDVFHDGSAGQMRARPEYMQQARSAFDLRNRIPLQAMNPNSSMSLASPTPAAKQLSYRNFTGHENNLGLQDQGLGNHSYIGGPNTHLNQRRLPMGTMNNFNNYPQPHSPDIAYQQDYPNHWLPLASRGPTAGFNPINGHSNQQPFFGNHFFNIAANTFADNDHSQAMSMFRDGV</sequence>
<evidence type="ECO:0000313" key="2">
    <source>
        <dbReference type="EMBL" id="KAF9879731.1"/>
    </source>
</evidence>
<name>A0A9P6ID99_9PEZI</name>
<dbReference type="GeneID" id="62158335"/>
<comment type="caution">
    <text evidence="2">The sequence shown here is derived from an EMBL/GenBank/DDBJ whole genome shotgun (WGS) entry which is preliminary data.</text>
</comment>
<feature type="compositionally biased region" description="Basic residues" evidence="1">
    <location>
        <begin position="319"/>
        <end position="329"/>
    </location>
</feature>
<feature type="compositionally biased region" description="Basic residues" evidence="1">
    <location>
        <begin position="355"/>
        <end position="364"/>
    </location>
</feature>
<dbReference type="EMBL" id="JAATWM020000006">
    <property type="protein sequence ID" value="KAF9879731.1"/>
    <property type="molecule type" value="Genomic_DNA"/>
</dbReference>
<gene>
    <name evidence="2" type="ORF">CkaCkLH20_02542</name>
</gene>
<dbReference type="Proteomes" id="UP000781932">
    <property type="component" value="Unassembled WGS sequence"/>
</dbReference>
<feature type="region of interest" description="Disordered" evidence="1">
    <location>
        <begin position="307"/>
        <end position="382"/>
    </location>
</feature>